<comment type="caution">
    <text evidence="2">The sequence shown here is derived from an EMBL/GenBank/DDBJ whole genome shotgun (WGS) entry which is preliminary data.</text>
</comment>
<reference evidence="2 3" key="1">
    <citation type="journal article" date="2021" name="Commun. Biol.">
        <title>The genome of Shorea leprosula (Dipterocarpaceae) highlights the ecological relevance of drought in aseasonal tropical rainforests.</title>
        <authorList>
            <person name="Ng K.K.S."/>
            <person name="Kobayashi M.J."/>
            <person name="Fawcett J.A."/>
            <person name="Hatakeyama M."/>
            <person name="Paape T."/>
            <person name="Ng C.H."/>
            <person name="Ang C.C."/>
            <person name="Tnah L.H."/>
            <person name="Lee C.T."/>
            <person name="Nishiyama T."/>
            <person name="Sese J."/>
            <person name="O'Brien M.J."/>
            <person name="Copetti D."/>
            <person name="Mohd Noor M.I."/>
            <person name="Ong R.C."/>
            <person name="Putra M."/>
            <person name="Sireger I.Z."/>
            <person name="Indrioko S."/>
            <person name="Kosugi Y."/>
            <person name="Izuno A."/>
            <person name="Isagi Y."/>
            <person name="Lee S.L."/>
            <person name="Shimizu K.K."/>
        </authorList>
    </citation>
    <scope>NUCLEOTIDE SEQUENCE [LARGE SCALE GENOMIC DNA]</scope>
    <source>
        <strain evidence="2">214</strain>
    </source>
</reference>
<protein>
    <submittedName>
        <fullName evidence="2">Uncharacterized protein</fullName>
    </submittedName>
</protein>
<accession>A0AAV5IL28</accession>
<keyword evidence="3" id="KW-1185">Reference proteome</keyword>
<evidence type="ECO:0000313" key="2">
    <source>
        <dbReference type="EMBL" id="GKV02617.1"/>
    </source>
</evidence>
<sequence>MGGGRPRHGEEGCMQPYTDRSRSEKHCRWAPESNQLRDSLTQFSDRYRLVHLWDPSHECTASVASRNWVLGRDRFSGFVLDLASQWIVDPW</sequence>
<name>A0AAV5IL28_9ROSI</name>
<evidence type="ECO:0000313" key="3">
    <source>
        <dbReference type="Proteomes" id="UP001054252"/>
    </source>
</evidence>
<evidence type="ECO:0000256" key="1">
    <source>
        <dbReference type="SAM" id="MobiDB-lite"/>
    </source>
</evidence>
<proteinExistence type="predicted"/>
<dbReference type="Proteomes" id="UP001054252">
    <property type="component" value="Unassembled WGS sequence"/>
</dbReference>
<dbReference type="EMBL" id="BPVZ01000019">
    <property type="protein sequence ID" value="GKV02617.1"/>
    <property type="molecule type" value="Genomic_DNA"/>
</dbReference>
<organism evidence="2 3">
    <name type="scientific">Rubroshorea leprosula</name>
    <dbReference type="NCBI Taxonomy" id="152421"/>
    <lineage>
        <taxon>Eukaryota</taxon>
        <taxon>Viridiplantae</taxon>
        <taxon>Streptophyta</taxon>
        <taxon>Embryophyta</taxon>
        <taxon>Tracheophyta</taxon>
        <taxon>Spermatophyta</taxon>
        <taxon>Magnoliopsida</taxon>
        <taxon>eudicotyledons</taxon>
        <taxon>Gunneridae</taxon>
        <taxon>Pentapetalae</taxon>
        <taxon>rosids</taxon>
        <taxon>malvids</taxon>
        <taxon>Malvales</taxon>
        <taxon>Dipterocarpaceae</taxon>
        <taxon>Rubroshorea</taxon>
    </lineage>
</organism>
<gene>
    <name evidence="2" type="ORF">SLEP1_g15033</name>
</gene>
<dbReference type="AlphaFoldDB" id="A0AAV5IL28"/>
<feature type="region of interest" description="Disordered" evidence="1">
    <location>
        <begin position="1"/>
        <end position="24"/>
    </location>
</feature>